<proteinExistence type="predicted"/>
<accession>A0A2P2LCH6</accession>
<dbReference type="AlphaFoldDB" id="A0A2P2LCH6"/>
<organism evidence="1">
    <name type="scientific">Rhizophora mucronata</name>
    <name type="common">Asiatic mangrove</name>
    <dbReference type="NCBI Taxonomy" id="61149"/>
    <lineage>
        <taxon>Eukaryota</taxon>
        <taxon>Viridiplantae</taxon>
        <taxon>Streptophyta</taxon>
        <taxon>Embryophyta</taxon>
        <taxon>Tracheophyta</taxon>
        <taxon>Spermatophyta</taxon>
        <taxon>Magnoliopsida</taxon>
        <taxon>eudicotyledons</taxon>
        <taxon>Gunneridae</taxon>
        <taxon>Pentapetalae</taxon>
        <taxon>rosids</taxon>
        <taxon>fabids</taxon>
        <taxon>Malpighiales</taxon>
        <taxon>Rhizophoraceae</taxon>
        <taxon>Rhizophora</taxon>
    </lineage>
</organism>
<dbReference type="EMBL" id="GGEC01035187">
    <property type="protein sequence ID" value="MBX15671.1"/>
    <property type="molecule type" value="Transcribed_RNA"/>
</dbReference>
<evidence type="ECO:0000313" key="1">
    <source>
        <dbReference type="EMBL" id="MBX15671.1"/>
    </source>
</evidence>
<sequence length="162" mass="18447">MWGKPVETARLLAGIIKGMTATLLVPSLHGWGDSLRQLSVQELAAHMPLFTVFPHTPTHRPPQPHHVYQYTTCFHSHHHIYYCLPCFGTHHHIQYHSLCCFLPCFHIYYHSQHFPTFPLNTSTFDSTLPSLGVPRMFCIVSTRNSLTFSSTPSTSFKFSPPA</sequence>
<name>A0A2P2LCH6_RHIMU</name>
<reference evidence="1" key="1">
    <citation type="submission" date="2018-02" db="EMBL/GenBank/DDBJ databases">
        <title>Rhizophora mucronata_Transcriptome.</title>
        <authorList>
            <person name="Meera S.P."/>
            <person name="Sreeshan A."/>
            <person name="Augustine A."/>
        </authorList>
    </citation>
    <scope>NUCLEOTIDE SEQUENCE</scope>
    <source>
        <tissue evidence="1">Leaf</tissue>
    </source>
</reference>
<protein>
    <submittedName>
        <fullName evidence="1">Uncharacterized protein</fullName>
    </submittedName>
</protein>